<keyword evidence="3" id="KW-1185">Reference proteome</keyword>
<evidence type="ECO:0000313" key="3">
    <source>
        <dbReference type="Proteomes" id="UP001161438"/>
    </source>
</evidence>
<evidence type="ECO:0000313" key="2">
    <source>
        <dbReference type="EMBL" id="CAI4037535.1"/>
    </source>
</evidence>
<dbReference type="Proteomes" id="UP001161438">
    <property type="component" value="Chromosome 3"/>
</dbReference>
<dbReference type="InterPro" id="IPR035293">
    <property type="entry name" value="Vac17"/>
</dbReference>
<dbReference type="GeneID" id="80916748"/>
<feature type="compositionally biased region" description="Basic residues" evidence="1">
    <location>
        <begin position="182"/>
        <end position="192"/>
    </location>
</feature>
<dbReference type="RefSeq" id="XP_056080652.1">
    <property type="nucleotide sequence ID" value="XM_056225685.1"/>
</dbReference>
<evidence type="ECO:0008006" key="4">
    <source>
        <dbReference type="Google" id="ProtNLM"/>
    </source>
</evidence>
<dbReference type="Pfam" id="PF17321">
    <property type="entry name" value="Vac17"/>
    <property type="match status" value="1"/>
</dbReference>
<feature type="compositionally biased region" description="Polar residues" evidence="1">
    <location>
        <begin position="116"/>
        <end position="131"/>
    </location>
</feature>
<feature type="region of interest" description="Disordered" evidence="1">
    <location>
        <begin position="112"/>
        <end position="131"/>
    </location>
</feature>
<name>A0AA35IWQ1_SACMI</name>
<proteinExistence type="predicted"/>
<dbReference type="GO" id="GO:0000011">
    <property type="term" value="P:vacuole inheritance"/>
    <property type="evidence" value="ECO:0007669"/>
    <property type="project" value="InterPro"/>
</dbReference>
<dbReference type="GO" id="GO:0043495">
    <property type="term" value="F:protein-membrane adaptor activity"/>
    <property type="evidence" value="ECO:0007669"/>
    <property type="project" value="InterPro"/>
</dbReference>
<organism evidence="2 3">
    <name type="scientific">Saccharomyces mikatae IFO 1815</name>
    <dbReference type="NCBI Taxonomy" id="226126"/>
    <lineage>
        <taxon>Eukaryota</taxon>
        <taxon>Fungi</taxon>
        <taxon>Dikarya</taxon>
        <taxon>Ascomycota</taxon>
        <taxon>Saccharomycotina</taxon>
        <taxon>Saccharomycetes</taxon>
        <taxon>Saccharomycetales</taxon>
        <taxon>Saccharomycetaceae</taxon>
        <taxon>Saccharomyces</taxon>
    </lineage>
</organism>
<reference evidence="2" key="1">
    <citation type="submission" date="2022-10" db="EMBL/GenBank/DDBJ databases">
        <authorList>
            <person name="Byrne P K."/>
        </authorList>
    </citation>
    <scope>NUCLEOTIDE SEQUENCE</scope>
    <source>
        <strain evidence="2">IFO1815</strain>
    </source>
</reference>
<sequence>MTTQALEDITERLLIRSQEAILQLDLWIQRQQRSSVCQTTDQELLDKVSKQYNQYMSQLNSLYVRSESVRDKLSKEQQRRLITEDNEHQRIEDLVREFQDITLRLNELATAPNEVANDSPQSQSTRSSLESFQPRPLKIIERQRLCMVTPSKPPKKSVGFNPINDVDCPSKTNSLPCSPKKQPAKNHTLRAAKSHDTGLNKSKKPSSADAYESFFKNRQRLSLTFFDEMDDEDFDSDQDTVILPNISTPPHVNVTAKGAEFEPLRRYNSHESILSNKPAPLMSHSLGSFPVSFFKPSNPTFGTSISNVQANCHPTITATMAPRRNGVHAPSSKALLSSFIGRSERPMVKQNTPNLKHVSLLDKFNSSLTTISESFQSKKKKNKDLNDERISSLDHIGAHDRNNCIMDMSVSIEELQDALNTELLL</sequence>
<evidence type="ECO:0000256" key="1">
    <source>
        <dbReference type="SAM" id="MobiDB-lite"/>
    </source>
</evidence>
<feature type="region of interest" description="Disordered" evidence="1">
    <location>
        <begin position="172"/>
        <end position="207"/>
    </location>
</feature>
<dbReference type="EMBL" id="OX365759">
    <property type="protein sequence ID" value="CAI4037535.1"/>
    <property type="molecule type" value="Genomic_DNA"/>
</dbReference>
<gene>
    <name evidence="2" type="primary">SMKI03G0080</name>
    <name evidence="2" type="ORF">SMKI_03G0080</name>
</gene>
<dbReference type="AlphaFoldDB" id="A0AA35IWQ1"/>
<accession>A0AA35IWQ1</accession>
<protein>
    <recommendedName>
        <fullName evidence="4">Vac17p</fullName>
    </recommendedName>
</protein>